<evidence type="ECO:0000256" key="1">
    <source>
        <dbReference type="SAM" id="MobiDB-lite"/>
    </source>
</evidence>
<evidence type="ECO:0000259" key="3">
    <source>
        <dbReference type="Pfam" id="PF26602"/>
    </source>
</evidence>
<feature type="domain" description="Transcription regulator HVO-2718-like helix-turn-helix" evidence="2">
    <location>
        <begin position="105"/>
        <end position="177"/>
    </location>
</feature>
<reference evidence="4 5" key="1">
    <citation type="submission" date="2018-01" db="EMBL/GenBank/DDBJ databases">
        <title>Complete genome sequence of Salinigranum rubrum GX10T, an extremely halophilic archaeon isolated from a marine solar saltern.</title>
        <authorList>
            <person name="Han S."/>
        </authorList>
    </citation>
    <scope>NUCLEOTIDE SEQUENCE [LARGE SCALE GENOMIC DNA]</scope>
    <source>
        <strain evidence="4 5">GX10</strain>
    </source>
</reference>
<accession>A0A2I8VK46</accession>
<dbReference type="Pfam" id="PF26602">
    <property type="entry name" value="HVO_2718_N"/>
    <property type="match status" value="1"/>
</dbReference>
<dbReference type="InterPro" id="IPR010982">
    <property type="entry name" value="Lambda_DNA-bd_dom_sf"/>
</dbReference>
<dbReference type="RefSeq" id="WP_103425991.1">
    <property type="nucleotide sequence ID" value="NZ_CP026309.1"/>
</dbReference>
<evidence type="ECO:0000313" key="4">
    <source>
        <dbReference type="EMBL" id="AUV82302.1"/>
    </source>
</evidence>
<sequence>MAKYSTGSGGGGDAGDACELCGKETGDLRRANVAGADLLVCGSCAPHGDQRGGGGGRDRSGSGDGSDDSGFEGNRKKRAAQRAAKMYDKQKGDPTHWEKEGTNYEKDRLPYLVSGYGDIAEEARQAEGLQLEELATELDVDEADLLAVEQGRASRAGVGGSVIRALENRLDVRLIDE</sequence>
<dbReference type="Gene3D" id="1.10.260.40">
    <property type="entry name" value="lambda repressor-like DNA-binding domains"/>
    <property type="match status" value="1"/>
</dbReference>
<evidence type="ECO:0000313" key="5">
    <source>
        <dbReference type="Proteomes" id="UP000236584"/>
    </source>
</evidence>
<name>A0A2I8VK46_9EURY</name>
<dbReference type="GeneID" id="35592855"/>
<dbReference type="AlphaFoldDB" id="A0A2I8VK46"/>
<evidence type="ECO:0000259" key="2">
    <source>
        <dbReference type="Pfam" id="PF24250"/>
    </source>
</evidence>
<dbReference type="GO" id="GO:0003677">
    <property type="term" value="F:DNA binding"/>
    <property type="evidence" value="ECO:0007669"/>
    <property type="project" value="InterPro"/>
</dbReference>
<feature type="region of interest" description="Disordered" evidence="1">
    <location>
        <begin position="44"/>
        <end position="102"/>
    </location>
</feature>
<protein>
    <submittedName>
        <fullName evidence="4">Transcriptional regulator</fullName>
    </submittedName>
</protein>
<feature type="domain" description="MJ0586 N-terminal zinc binding" evidence="3">
    <location>
        <begin position="16"/>
        <end position="50"/>
    </location>
</feature>
<dbReference type="InterPro" id="IPR058562">
    <property type="entry name" value="MJ0586_N"/>
</dbReference>
<dbReference type="KEGG" id="srub:C2R22_12150"/>
<dbReference type="OrthoDB" id="339114at2157"/>
<dbReference type="EMBL" id="CP026309">
    <property type="protein sequence ID" value="AUV82302.1"/>
    <property type="molecule type" value="Genomic_DNA"/>
</dbReference>
<dbReference type="InterPro" id="IPR057937">
    <property type="entry name" value="HVO_2718-like_HTH"/>
</dbReference>
<gene>
    <name evidence="4" type="ORF">C2R22_12150</name>
</gene>
<dbReference type="Pfam" id="PF24250">
    <property type="entry name" value="HVO_2718"/>
    <property type="match status" value="1"/>
</dbReference>
<dbReference type="Proteomes" id="UP000236584">
    <property type="component" value="Chromosome"/>
</dbReference>
<feature type="compositionally biased region" description="Basic and acidic residues" evidence="1">
    <location>
        <begin position="85"/>
        <end position="102"/>
    </location>
</feature>
<organism evidence="4 5">
    <name type="scientific">Salinigranum rubrum</name>
    <dbReference type="NCBI Taxonomy" id="755307"/>
    <lineage>
        <taxon>Archaea</taxon>
        <taxon>Methanobacteriati</taxon>
        <taxon>Methanobacteriota</taxon>
        <taxon>Stenosarchaea group</taxon>
        <taxon>Halobacteria</taxon>
        <taxon>Halobacteriales</taxon>
        <taxon>Haloferacaceae</taxon>
        <taxon>Salinigranum</taxon>
    </lineage>
</organism>
<keyword evidence="5" id="KW-1185">Reference proteome</keyword>
<proteinExistence type="predicted"/>